<name>A0ACB0ZGE3_MELEN</name>
<dbReference type="Proteomes" id="UP001497535">
    <property type="component" value="Unassembled WGS sequence"/>
</dbReference>
<accession>A0ACB0ZGE3</accession>
<reference evidence="1" key="1">
    <citation type="submission" date="2023-11" db="EMBL/GenBank/DDBJ databases">
        <authorList>
            <person name="Poullet M."/>
        </authorList>
    </citation>
    <scope>NUCLEOTIDE SEQUENCE</scope>
    <source>
        <strain evidence="1">E1834</strain>
    </source>
</reference>
<organism evidence="1 2">
    <name type="scientific">Meloidogyne enterolobii</name>
    <name type="common">Root-knot nematode worm</name>
    <name type="synonym">Meloidogyne mayaguensis</name>
    <dbReference type="NCBI Taxonomy" id="390850"/>
    <lineage>
        <taxon>Eukaryota</taxon>
        <taxon>Metazoa</taxon>
        <taxon>Ecdysozoa</taxon>
        <taxon>Nematoda</taxon>
        <taxon>Chromadorea</taxon>
        <taxon>Rhabditida</taxon>
        <taxon>Tylenchina</taxon>
        <taxon>Tylenchomorpha</taxon>
        <taxon>Tylenchoidea</taxon>
        <taxon>Meloidogynidae</taxon>
        <taxon>Meloidogyninae</taxon>
        <taxon>Meloidogyne</taxon>
    </lineage>
</organism>
<evidence type="ECO:0000313" key="1">
    <source>
        <dbReference type="EMBL" id="CAK5078078.1"/>
    </source>
</evidence>
<evidence type="ECO:0000313" key="2">
    <source>
        <dbReference type="Proteomes" id="UP001497535"/>
    </source>
</evidence>
<proteinExistence type="predicted"/>
<comment type="caution">
    <text evidence="1">The sequence shown here is derived from an EMBL/GenBank/DDBJ whole genome shotgun (WGS) entry which is preliminary data.</text>
</comment>
<sequence>MVKLVLHSLNAVLDFIARMNLGLHTVKRIHQLLIKNNFKPFNFLLFIQTGNFLSFLYYKILYFGKIHVRLPLFPSFVHNGQTFFLPQFHLIFLWHIQMRDIDTKQFNFKYKWPLLTGIN</sequence>
<gene>
    <name evidence="1" type="ORF">MENTE1834_LOCUS25116</name>
</gene>
<protein>
    <submittedName>
        <fullName evidence="1">Uncharacterized protein</fullName>
    </submittedName>
</protein>
<dbReference type="EMBL" id="CAVMJV010000035">
    <property type="protein sequence ID" value="CAK5078078.1"/>
    <property type="molecule type" value="Genomic_DNA"/>
</dbReference>
<keyword evidence="2" id="KW-1185">Reference proteome</keyword>